<reference evidence="1" key="1">
    <citation type="submission" date="2023-04" db="EMBL/GenBank/DDBJ databases">
        <title>Candida boidinii NBRC 1967.</title>
        <authorList>
            <person name="Ichikawa N."/>
            <person name="Sato H."/>
            <person name="Tonouchi N."/>
        </authorList>
    </citation>
    <scope>NUCLEOTIDE SEQUENCE</scope>
    <source>
        <strain evidence="1">NBRC 1967</strain>
    </source>
</reference>
<name>A0ACB5TSE0_CANBO</name>
<evidence type="ECO:0000313" key="1">
    <source>
        <dbReference type="EMBL" id="GME93905.1"/>
    </source>
</evidence>
<protein>
    <submittedName>
        <fullName evidence="1">Unnamed protein product</fullName>
    </submittedName>
</protein>
<comment type="caution">
    <text evidence="1">The sequence shown here is derived from an EMBL/GenBank/DDBJ whole genome shotgun (WGS) entry which is preliminary data.</text>
</comment>
<gene>
    <name evidence="1" type="ORF">Cboi01_000331100</name>
</gene>
<organism evidence="1 2">
    <name type="scientific">Candida boidinii</name>
    <name type="common">Yeast</name>
    <dbReference type="NCBI Taxonomy" id="5477"/>
    <lineage>
        <taxon>Eukaryota</taxon>
        <taxon>Fungi</taxon>
        <taxon>Dikarya</taxon>
        <taxon>Ascomycota</taxon>
        <taxon>Saccharomycotina</taxon>
        <taxon>Pichiomycetes</taxon>
        <taxon>Pichiales</taxon>
        <taxon>Pichiaceae</taxon>
        <taxon>Ogataea</taxon>
        <taxon>Ogataea/Candida clade</taxon>
    </lineage>
</organism>
<dbReference type="EMBL" id="BSXV01001777">
    <property type="protein sequence ID" value="GME93905.1"/>
    <property type="molecule type" value="Genomic_DNA"/>
</dbReference>
<evidence type="ECO:0000313" key="2">
    <source>
        <dbReference type="Proteomes" id="UP001165101"/>
    </source>
</evidence>
<dbReference type="Proteomes" id="UP001165101">
    <property type="component" value="Unassembled WGS sequence"/>
</dbReference>
<keyword evidence="2" id="KW-1185">Reference proteome</keyword>
<proteinExistence type="predicted"/>
<accession>A0ACB5TSE0</accession>
<sequence>MVEQVSADTQPVAKDVANTAAVDTAVDTAAAITATATATATDALKSETTSSVKRGNNNNNGNGGNKKPKIKKRKVSKVKVELTSPMGILLNKEIPEIISNFKLTKELIKNPLSLILNDNEFFNKYNRIVNNVNILKFTSNGEGLALIDHPDLEISEKGGKQIVIIPFAFPGDIVKIKIYSTKETHCEADLLEIIKESDLRKLKPIKGQGEKGEAEGDISNYHGVNIRCKYYGRCSGCQLQPLDYEYQLELKRETIKNAYKFFAINLNLNNKIPEIGETISSPLQFEYRSKLTPHYNISRKSDQRPNIGFSSRGRPNFRSDIVPIRDYPGEVMDIEDCIMGTPIVREGFTRERNNLIKNFEENDGKLKHRSATILLREDTLIENQGLENEKINKNCCSEHNSIVSEYVNGLRFKFIANEFFQNNNSILPKVIDYVSQKLSFTNDNNNNNGNEELDNYLVDAYCGCGLFSISLSKYVKQSLGVEVSALSVKFAKENVIINNIKNCDFIHGKAEELFKSIEFPKDKTSCILDPPRKGCDEIFLNQLSDFNPLIIIYISCNVHSQARDIEFFLNNTKNGKNYEIESIRGFDFFPQTHHVESIAVLKRVSN</sequence>